<keyword evidence="2" id="KW-1133">Transmembrane helix</keyword>
<dbReference type="InterPro" id="IPR051941">
    <property type="entry name" value="BG_Antigen-Binding_Lectin"/>
</dbReference>
<feature type="region of interest" description="Disordered" evidence="1">
    <location>
        <begin position="24"/>
        <end position="46"/>
    </location>
</feature>
<dbReference type="PANTHER" id="PTHR45713">
    <property type="entry name" value="FTP DOMAIN-CONTAINING PROTEIN"/>
    <property type="match status" value="1"/>
</dbReference>
<dbReference type="EMBL" id="CACVKT020001843">
    <property type="protein sequence ID" value="CAC5372368.1"/>
    <property type="molecule type" value="Genomic_DNA"/>
</dbReference>
<evidence type="ECO:0008006" key="5">
    <source>
        <dbReference type="Google" id="ProtNLM"/>
    </source>
</evidence>
<evidence type="ECO:0000313" key="3">
    <source>
        <dbReference type="EMBL" id="CAC5372368.1"/>
    </source>
</evidence>
<accession>A0A6J8AUF7</accession>
<dbReference type="Pfam" id="PF22633">
    <property type="entry name" value="F5_F8_type_C_2"/>
    <property type="match status" value="2"/>
</dbReference>
<dbReference type="Proteomes" id="UP000507470">
    <property type="component" value="Unassembled WGS sequence"/>
</dbReference>
<evidence type="ECO:0000256" key="1">
    <source>
        <dbReference type="SAM" id="MobiDB-lite"/>
    </source>
</evidence>
<name>A0A6J8AUF7_MYTCO</name>
<dbReference type="AlphaFoldDB" id="A0A6J8AUF7"/>
<keyword evidence="2" id="KW-0472">Membrane</keyword>
<proteinExistence type="predicted"/>
<dbReference type="InterPro" id="IPR008979">
    <property type="entry name" value="Galactose-bd-like_sf"/>
</dbReference>
<dbReference type="SUPFAM" id="SSF49785">
    <property type="entry name" value="Galactose-binding domain-like"/>
    <property type="match status" value="2"/>
</dbReference>
<evidence type="ECO:0000256" key="2">
    <source>
        <dbReference type="SAM" id="Phobius"/>
    </source>
</evidence>
<gene>
    <name evidence="3" type="ORF">MCOR_10493</name>
</gene>
<reference evidence="3 4" key="1">
    <citation type="submission" date="2020-06" db="EMBL/GenBank/DDBJ databases">
        <authorList>
            <person name="Li R."/>
            <person name="Bekaert M."/>
        </authorList>
    </citation>
    <scope>NUCLEOTIDE SEQUENCE [LARGE SCALE GENOMIC DNA]</scope>
    <source>
        <strain evidence="4">wild</strain>
    </source>
</reference>
<dbReference type="OrthoDB" id="6156976at2759"/>
<protein>
    <recommendedName>
        <fullName evidence="5">Fucolectin tachylectin-4 pentraxin-1 domain-containing protein</fullName>
    </recommendedName>
</protein>
<keyword evidence="4" id="KW-1185">Reference proteome</keyword>
<evidence type="ECO:0000313" key="4">
    <source>
        <dbReference type="Proteomes" id="UP000507470"/>
    </source>
</evidence>
<dbReference type="PANTHER" id="PTHR45713:SF6">
    <property type="entry name" value="F5_8 TYPE C DOMAIN-CONTAINING PROTEIN"/>
    <property type="match status" value="1"/>
</dbReference>
<feature type="transmembrane region" description="Helical" evidence="2">
    <location>
        <begin position="245"/>
        <end position="269"/>
    </location>
</feature>
<sequence>MQTIELFFRNNLNKIYPYKRSTLEKSRQDSIPPNTSLAERGPQLGNDGNIDTIGTNSVCAHTGFDSEYFWWTVNLEKEFIIEKVKIYGRTDCCNSRNLALYKVSRQSSTWNEAVESYGPQIGNDGRTDYDNFPSGFVTQTDSNSDVTPWWGVDLDEVFVINKVIIYNRKDCCNDLQCPCSCDYKRQLKFMASNDLPNYTMKQWREILQPRIKELQRELKLDRKTMSKSKRKISSAGDNRGSARNLGIIGVTILVSVFSLIVLDDLLAFLRYVQQIRRVCGV</sequence>
<keyword evidence="2" id="KW-0812">Transmembrane</keyword>
<dbReference type="Gene3D" id="2.60.120.260">
    <property type="entry name" value="Galactose-binding domain-like"/>
    <property type="match status" value="2"/>
</dbReference>
<organism evidence="3 4">
    <name type="scientific">Mytilus coruscus</name>
    <name type="common">Sea mussel</name>
    <dbReference type="NCBI Taxonomy" id="42192"/>
    <lineage>
        <taxon>Eukaryota</taxon>
        <taxon>Metazoa</taxon>
        <taxon>Spiralia</taxon>
        <taxon>Lophotrochozoa</taxon>
        <taxon>Mollusca</taxon>
        <taxon>Bivalvia</taxon>
        <taxon>Autobranchia</taxon>
        <taxon>Pteriomorphia</taxon>
        <taxon>Mytilida</taxon>
        <taxon>Mytiloidea</taxon>
        <taxon>Mytilidae</taxon>
        <taxon>Mytilinae</taxon>
        <taxon>Mytilus</taxon>
    </lineage>
</organism>